<reference evidence="1 2" key="1">
    <citation type="journal article" date="2024" name="Nat. Commun.">
        <title>Phylogenomics reveals the evolutionary origins of lichenization in chlorophyte algae.</title>
        <authorList>
            <person name="Puginier C."/>
            <person name="Libourel C."/>
            <person name="Otte J."/>
            <person name="Skaloud P."/>
            <person name="Haon M."/>
            <person name="Grisel S."/>
            <person name="Petersen M."/>
            <person name="Berrin J.G."/>
            <person name="Delaux P.M."/>
            <person name="Dal Grande F."/>
            <person name="Keller J."/>
        </authorList>
    </citation>
    <scope>NUCLEOTIDE SEQUENCE [LARGE SCALE GENOMIC DNA]</scope>
    <source>
        <strain evidence="1 2">SAG 2043</strain>
    </source>
</reference>
<evidence type="ECO:0008006" key="3">
    <source>
        <dbReference type="Google" id="ProtNLM"/>
    </source>
</evidence>
<dbReference type="AlphaFoldDB" id="A0AAW1PCJ8"/>
<dbReference type="Gene3D" id="3.30.710.10">
    <property type="entry name" value="Potassium Channel Kv1.1, Chain A"/>
    <property type="match status" value="1"/>
</dbReference>
<protein>
    <recommendedName>
        <fullName evidence="3">BACK domain-containing protein</fullName>
    </recommendedName>
</protein>
<sequence>MLQRLISREIELSAETVEACYRAADYLQMPCISTACATYIKEQILPDAPLDVHAFARDLPAPELQAAVEDHFLHALDWSSASSLIALLCKELPDAKAADLLERFRKVAVSELQRMWEEVSAQVMAALLDPASIKPPTHSWVTAIKLDPPGPPTADPLRVCMEDVCVDGRTYSVLLEWSNRGSSDGAWDVWLHPPLGETLVTDEFKLHCGWFGLGSDRDLVSYVWVPDTQSPELLGLAPNHGYGEYGFVQVWTSRLCEAPHGC</sequence>
<gene>
    <name evidence="1" type="ORF">WJX72_009380</name>
</gene>
<evidence type="ECO:0000313" key="1">
    <source>
        <dbReference type="EMBL" id="KAK9806302.1"/>
    </source>
</evidence>
<comment type="caution">
    <text evidence="1">The sequence shown here is derived from an EMBL/GenBank/DDBJ whole genome shotgun (WGS) entry which is preliminary data.</text>
</comment>
<dbReference type="InterPro" id="IPR011333">
    <property type="entry name" value="SKP1/BTB/POZ_sf"/>
</dbReference>
<organism evidence="1 2">
    <name type="scientific">[Myrmecia] bisecta</name>
    <dbReference type="NCBI Taxonomy" id="41462"/>
    <lineage>
        <taxon>Eukaryota</taxon>
        <taxon>Viridiplantae</taxon>
        <taxon>Chlorophyta</taxon>
        <taxon>core chlorophytes</taxon>
        <taxon>Trebouxiophyceae</taxon>
        <taxon>Trebouxiales</taxon>
        <taxon>Trebouxiaceae</taxon>
        <taxon>Myrmecia</taxon>
    </lineage>
</organism>
<dbReference type="EMBL" id="JALJOR010000014">
    <property type="protein sequence ID" value="KAK9806302.1"/>
    <property type="molecule type" value="Genomic_DNA"/>
</dbReference>
<name>A0AAW1PCJ8_9CHLO</name>
<keyword evidence="2" id="KW-1185">Reference proteome</keyword>
<proteinExistence type="predicted"/>
<dbReference type="Proteomes" id="UP001489004">
    <property type="component" value="Unassembled WGS sequence"/>
</dbReference>
<evidence type="ECO:0000313" key="2">
    <source>
        <dbReference type="Proteomes" id="UP001489004"/>
    </source>
</evidence>
<accession>A0AAW1PCJ8</accession>